<evidence type="ECO:0000313" key="6">
    <source>
        <dbReference type="EMBL" id="CAB4789001.1"/>
    </source>
</evidence>
<dbReference type="PROSITE" id="PS50893">
    <property type="entry name" value="ABC_TRANSPORTER_2"/>
    <property type="match status" value="1"/>
</dbReference>
<evidence type="ECO:0000256" key="4">
    <source>
        <dbReference type="ARBA" id="ARBA00022967"/>
    </source>
</evidence>
<sequence>MSAVEVRHVSVDIGAAQLVRDVSLEFAAGQWHTIVGPNGAGKTTLVETIAGVRQPTRGAVEVSGTSIHAANERLRAQTVAFVPQHPIVPAGMKVRDYVGLGRTAYRSLLRGPSTRDHEIVNEVLNRLDIERFADRDVATLSGGERQRMVLARALAQHTMVVVLDEPITGLDIRHQVDLLEVLRREVEECGLTVIATLHDLTLAAQFADRLVLLADGQVRADGTPHDVLRSAELAESYGVALQVVTVGGSDVVVPVTATR</sequence>
<evidence type="ECO:0000256" key="1">
    <source>
        <dbReference type="ARBA" id="ARBA00022448"/>
    </source>
</evidence>
<dbReference type="InterPro" id="IPR003439">
    <property type="entry name" value="ABC_transporter-like_ATP-bd"/>
</dbReference>
<keyword evidence="3" id="KW-0067">ATP-binding</keyword>
<proteinExistence type="predicted"/>
<dbReference type="PROSITE" id="PS00211">
    <property type="entry name" value="ABC_TRANSPORTER_1"/>
    <property type="match status" value="1"/>
</dbReference>
<organism evidence="6">
    <name type="scientific">freshwater metagenome</name>
    <dbReference type="NCBI Taxonomy" id="449393"/>
    <lineage>
        <taxon>unclassified sequences</taxon>
        <taxon>metagenomes</taxon>
        <taxon>ecological metagenomes</taxon>
    </lineage>
</organism>
<gene>
    <name evidence="6" type="ORF">UFOPK2958_01021</name>
</gene>
<dbReference type="SUPFAM" id="SSF52540">
    <property type="entry name" value="P-loop containing nucleoside triphosphate hydrolases"/>
    <property type="match status" value="1"/>
</dbReference>
<keyword evidence="4" id="KW-1278">Translocase</keyword>
<dbReference type="Pfam" id="PF00005">
    <property type="entry name" value="ABC_tran"/>
    <property type="match status" value="1"/>
</dbReference>
<dbReference type="PANTHER" id="PTHR42794:SF1">
    <property type="entry name" value="HEMIN IMPORT ATP-BINDING PROTEIN HMUV"/>
    <property type="match status" value="1"/>
</dbReference>
<accession>A0A6J6WUR1</accession>
<name>A0A6J6WUR1_9ZZZZ</name>
<dbReference type="InterPro" id="IPR017871">
    <property type="entry name" value="ABC_transporter-like_CS"/>
</dbReference>
<dbReference type="GO" id="GO:0005524">
    <property type="term" value="F:ATP binding"/>
    <property type="evidence" value="ECO:0007669"/>
    <property type="project" value="UniProtKB-KW"/>
</dbReference>
<dbReference type="InterPro" id="IPR003593">
    <property type="entry name" value="AAA+_ATPase"/>
</dbReference>
<dbReference type="EMBL" id="CAFAAB010000119">
    <property type="protein sequence ID" value="CAB4789001.1"/>
    <property type="molecule type" value="Genomic_DNA"/>
</dbReference>
<dbReference type="InterPro" id="IPR027417">
    <property type="entry name" value="P-loop_NTPase"/>
</dbReference>
<keyword evidence="2" id="KW-0547">Nucleotide-binding</keyword>
<dbReference type="FunFam" id="3.40.50.300:FF:000134">
    <property type="entry name" value="Iron-enterobactin ABC transporter ATP-binding protein"/>
    <property type="match status" value="1"/>
</dbReference>
<dbReference type="Gene3D" id="3.40.50.300">
    <property type="entry name" value="P-loop containing nucleotide triphosphate hydrolases"/>
    <property type="match status" value="1"/>
</dbReference>
<reference evidence="6" key="1">
    <citation type="submission" date="2020-05" db="EMBL/GenBank/DDBJ databases">
        <authorList>
            <person name="Chiriac C."/>
            <person name="Salcher M."/>
            <person name="Ghai R."/>
            <person name="Kavagutti S V."/>
        </authorList>
    </citation>
    <scope>NUCLEOTIDE SEQUENCE</scope>
</reference>
<evidence type="ECO:0000256" key="2">
    <source>
        <dbReference type="ARBA" id="ARBA00022741"/>
    </source>
</evidence>
<dbReference type="PANTHER" id="PTHR42794">
    <property type="entry name" value="HEMIN IMPORT ATP-BINDING PROTEIN HMUV"/>
    <property type="match status" value="1"/>
</dbReference>
<evidence type="ECO:0000259" key="5">
    <source>
        <dbReference type="PROSITE" id="PS50893"/>
    </source>
</evidence>
<dbReference type="GO" id="GO:0016887">
    <property type="term" value="F:ATP hydrolysis activity"/>
    <property type="evidence" value="ECO:0007669"/>
    <property type="project" value="InterPro"/>
</dbReference>
<dbReference type="AlphaFoldDB" id="A0A6J6WUR1"/>
<keyword evidence="1" id="KW-0813">Transport</keyword>
<feature type="domain" description="ABC transporter" evidence="5">
    <location>
        <begin position="4"/>
        <end position="240"/>
    </location>
</feature>
<protein>
    <submittedName>
        <fullName evidence="6">Unannotated protein</fullName>
    </submittedName>
</protein>
<dbReference type="SMART" id="SM00382">
    <property type="entry name" value="AAA"/>
    <property type="match status" value="1"/>
</dbReference>
<dbReference type="CDD" id="cd03214">
    <property type="entry name" value="ABC_Iron-Siderophores_B12_Hemin"/>
    <property type="match status" value="1"/>
</dbReference>
<evidence type="ECO:0000256" key="3">
    <source>
        <dbReference type="ARBA" id="ARBA00022840"/>
    </source>
</evidence>